<dbReference type="OrthoDB" id="5600252at2759"/>
<dbReference type="Gene3D" id="3.30.160.20">
    <property type="match status" value="1"/>
</dbReference>
<evidence type="ECO:0000313" key="5">
    <source>
        <dbReference type="Proteomes" id="UP000276776"/>
    </source>
</evidence>
<protein>
    <submittedName>
        <fullName evidence="6">DRBM domain-containing protein</fullName>
    </submittedName>
</protein>
<dbReference type="EMBL" id="UYYF01004461">
    <property type="protein sequence ID" value="VDN04365.1"/>
    <property type="molecule type" value="Genomic_DNA"/>
</dbReference>
<dbReference type="AlphaFoldDB" id="A0A0N5D270"/>
<feature type="region of interest" description="Disordered" evidence="2">
    <location>
        <begin position="101"/>
        <end position="120"/>
    </location>
</feature>
<keyword evidence="5" id="KW-1185">Reference proteome</keyword>
<reference evidence="6" key="1">
    <citation type="submission" date="2017-02" db="UniProtKB">
        <authorList>
            <consortium name="WormBaseParasite"/>
        </authorList>
    </citation>
    <scope>IDENTIFICATION</scope>
</reference>
<dbReference type="SMART" id="SM00358">
    <property type="entry name" value="DSRM"/>
    <property type="match status" value="1"/>
</dbReference>
<organism evidence="6">
    <name type="scientific">Thelazia callipaeda</name>
    <name type="common">Oriental eyeworm</name>
    <name type="synonym">Parasitic nematode</name>
    <dbReference type="NCBI Taxonomy" id="103827"/>
    <lineage>
        <taxon>Eukaryota</taxon>
        <taxon>Metazoa</taxon>
        <taxon>Ecdysozoa</taxon>
        <taxon>Nematoda</taxon>
        <taxon>Chromadorea</taxon>
        <taxon>Rhabditida</taxon>
        <taxon>Spirurina</taxon>
        <taxon>Spiruromorpha</taxon>
        <taxon>Thelazioidea</taxon>
        <taxon>Thelaziidae</taxon>
        <taxon>Thelazia</taxon>
    </lineage>
</organism>
<dbReference type="Pfam" id="PF00035">
    <property type="entry name" value="dsrm"/>
    <property type="match status" value="1"/>
</dbReference>
<proteinExistence type="predicted"/>
<gene>
    <name evidence="4" type="ORF">TCLT_LOCUS6957</name>
</gene>
<accession>A0A0N5D270</accession>
<dbReference type="GO" id="GO:0003723">
    <property type="term" value="F:RNA binding"/>
    <property type="evidence" value="ECO:0007669"/>
    <property type="project" value="UniProtKB-UniRule"/>
</dbReference>
<dbReference type="SUPFAM" id="SSF54768">
    <property type="entry name" value="dsRNA-binding domain-like"/>
    <property type="match status" value="1"/>
</dbReference>
<evidence type="ECO:0000259" key="3">
    <source>
        <dbReference type="PROSITE" id="PS50137"/>
    </source>
</evidence>
<evidence type="ECO:0000313" key="6">
    <source>
        <dbReference type="WBParaSite" id="TCLT_0000696801-mRNA-1"/>
    </source>
</evidence>
<keyword evidence="1" id="KW-0694">RNA-binding</keyword>
<feature type="compositionally biased region" description="Polar residues" evidence="2">
    <location>
        <begin position="111"/>
        <end position="120"/>
    </location>
</feature>
<reference evidence="4 5" key="2">
    <citation type="submission" date="2018-11" db="EMBL/GenBank/DDBJ databases">
        <authorList>
            <consortium name="Pathogen Informatics"/>
        </authorList>
    </citation>
    <scope>NUCLEOTIDE SEQUENCE [LARGE SCALE GENOMIC DNA]</scope>
</reference>
<dbReference type="WBParaSite" id="TCLT_0000696801-mRNA-1">
    <property type="protein sequence ID" value="TCLT_0000696801-mRNA-1"/>
    <property type="gene ID" value="TCLT_0000696801"/>
</dbReference>
<sequence>MSSKIRNWLYGWLGKKKFGLPTYKVTLLTTDDRTLRYRCELTVTGQSHVGVGISTNKKDAANSAAQDFIRFLIQQNLIDSWEIPDDSDFVSKNEIMESTSFDIPKGDKDAGNTSLMNEGTDTSLRKSVDLPSRMWTEDECYPDLRLDSTSLEIANMECGKQLIRIQPMYQQMALMEDGQLTTV</sequence>
<evidence type="ECO:0000313" key="4">
    <source>
        <dbReference type="EMBL" id="VDN04365.1"/>
    </source>
</evidence>
<name>A0A0N5D270_THECL</name>
<dbReference type="Proteomes" id="UP000276776">
    <property type="component" value="Unassembled WGS sequence"/>
</dbReference>
<dbReference type="STRING" id="103827.A0A0N5D270"/>
<evidence type="ECO:0000256" key="1">
    <source>
        <dbReference type="PROSITE-ProRule" id="PRU00266"/>
    </source>
</evidence>
<feature type="domain" description="DRBM" evidence="3">
    <location>
        <begin position="21"/>
        <end position="74"/>
    </location>
</feature>
<evidence type="ECO:0000256" key="2">
    <source>
        <dbReference type="SAM" id="MobiDB-lite"/>
    </source>
</evidence>
<dbReference type="InterPro" id="IPR014720">
    <property type="entry name" value="dsRBD_dom"/>
</dbReference>
<dbReference type="PROSITE" id="PS50137">
    <property type="entry name" value="DS_RBD"/>
    <property type="match status" value="1"/>
</dbReference>